<dbReference type="Gene3D" id="3.40.50.300">
    <property type="entry name" value="P-loop containing nucleotide triphosphate hydrolases"/>
    <property type="match status" value="1"/>
</dbReference>
<dbReference type="InterPro" id="IPR051620">
    <property type="entry name" value="ORF904-like_C"/>
</dbReference>
<keyword evidence="2" id="KW-0378">Hydrolase</keyword>
<dbReference type="KEGG" id="llh:I41_40370"/>
<dbReference type="EMBL" id="CP036339">
    <property type="protein sequence ID" value="QDT74834.1"/>
    <property type="molecule type" value="Genomic_DNA"/>
</dbReference>
<dbReference type="PROSITE" id="PS51206">
    <property type="entry name" value="SF3_HELICASE_1"/>
    <property type="match status" value="1"/>
</dbReference>
<organism evidence="5 6">
    <name type="scientific">Lacipirellula limnantheis</name>
    <dbReference type="NCBI Taxonomy" id="2528024"/>
    <lineage>
        <taxon>Bacteria</taxon>
        <taxon>Pseudomonadati</taxon>
        <taxon>Planctomycetota</taxon>
        <taxon>Planctomycetia</taxon>
        <taxon>Pirellulales</taxon>
        <taxon>Lacipirellulaceae</taxon>
        <taxon>Lacipirellula</taxon>
    </lineage>
</organism>
<dbReference type="InterPro" id="IPR006500">
    <property type="entry name" value="Helicase_put_C_phage/plasmid"/>
</dbReference>
<evidence type="ECO:0000256" key="2">
    <source>
        <dbReference type="ARBA" id="ARBA00022801"/>
    </source>
</evidence>
<dbReference type="OrthoDB" id="288091at2"/>
<sequence>MSVRIQQLEAIQRDVCNDVSNAARFAEQHGRHLRYVHGWNSWLRFDGVRWRADDNGVVMRYAKQTASSIYSEAAVCGSDSLQKSLANWARLSHSRARLESMVELAKSERPLPITVDKLDADPWDLNCINGTVDLRTGELRKHDSADLITKSTCLIYPTEAGSEPVLWLEFLDRIFASNVELIAFIRRLIGSAMPGLVMEHRLPILYGNGSNGKSVFTETLLTAFGEYACKAPAGLLMQSRGERHPCELADLHGKRLVCISETADGARLNEPLVKELCGGDTIKARRMRENFWEFKPSHQVLLTTNHRPVVRGTDHGIWRRLLLIPFSVTIDEARQDNQLQQKLRKELGSILRWCVDGCLAWRRDGLKAPACVVEATSEYRAESDSFARWFDERCLVAEHAGCKASEAFGDYRAWCERLNERAVNQTAFGRRILEKLFTKSKTRDGYRYGGFGLVI</sequence>
<keyword evidence="3" id="KW-0067">ATP-binding</keyword>
<dbReference type="InterPro" id="IPR045455">
    <property type="entry name" value="NrS-1_pol-like_helicase"/>
</dbReference>
<dbReference type="GO" id="GO:0005524">
    <property type="term" value="F:ATP binding"/>
    <property type="evidence" value="ECO:0007669"/>
    <property type="project" value="UniProtKB-KW"/>
</dbReference>
<dbReference type="Proteomes" id="UP000317909">
    <property type="component" value="Chromosome"/>
</dbReference>
<keyword evidence="6" id="KW-1185">Reference proteome</keyword>
<dbReference type="SUPFAM" id="SSF52540">
    <property type="entry name" value="P-loop containing nucleoside triphosphate hydrolases"/>
    <property type="match status" value="1"/>
</dbReference>
<dbReference type="GO" id="GO:0016787">
    <property type="term" value="F:hydrolase activity"/>
    <property type="evidence" value="ECO:0007669"/>
    <property type="project" value="UniProtKB-KW"/>
</dbReference>
<dbReference type="Pfam" id="PF08706">
    <property type="entry name" value="D5_N"/>
    <property type="match status" value="1"/>
</dbReference>
<keyword evidence="1" id="KW-0547">Nucleotide-binding</keyword>
<protein>
    <recommendedName>
        <fullName evidence="4">SF3 helicase domain-containing protein</fullName>
    </recommendedName>
</protein>
<name>A0A517U2I3_9BACT</name>
<feature type="domain" description="SF3 helicase" evidence="4">
    <location>
        <begin position="180"/>
        <end position="339"/>
    </location>
</feature>
<dbReference type="PANTHER" id="PTHR35372:SF2">
    <property type="entry name" value="SF3 HELICASE DOMAIN-CONTAINING PROTEIN"/>
    <property type="match status" value="1"/>
</dbReference>
<dbReference type="Pfam" id="PF19263">
    <property type="entry name" value="DUF5906"/>
    <property type="match status" value="1"/>
</dbReference>
<accession>A0A517U2I3</accession>
<dbReference type="PANTHER" id="PTHR35372">
    <property type="entry name" value="ATP BINDING PROTEIN-RELATED"/>
    <property type="match status" value="1"/>
</dbReference>
<dbReference type="RefSeq" id="WP_145434554.1">
    <property type="nucleotide sequence ID" value="NZ_CP036339.1"/>
</dbReference>
<evidence type="ECO:0000313" key="5">
    <source>
        <dbReference type="EMBL" id="QDT74834.1"/>
    </source>
</evidence>
<dbReference type="SMART" id="SM00885">
    <property type="entry name" value="D5_N"/>
    <property type="match status" value="1"/>
</dbReference>
<evidence type="ECO:0000313" key="6">
    <source>
        <dbReference type="Proteomes" id="UP000317909"/>
    </source>
</evidence>
<evidence type="ECO:0000259" key="4">
    <source>
        <dbReference type="PROSITE" id="PS51206"/>
    </source>
</evidence>
<evidence type="ECO:0000256" key="3">
    <source>
        <dbReference type="ARBA" id="ARBA00022840"/>
    </source>
</evidence>
<dbReference type="InterPro" id="IPR027417">
    <property type="entry name" value="P-loop_NTPase"/>
</dbReference>
<dbReference type="InterPro" id="IPR014818">
    <property type="entry name" value="Phage/plasmid_primase_P4_C"/>
</dbReference>
<gene>
    <name evidence="5" type="ORF">I41_40370</name>
</gene>
<dbReference type="InterPro" id="IPR014015">
    <property type="entry name" value="Helicase_SF3_DNA-vir"/>
</dbReference>
<reference evidence="5 6" key="1">
    <citation type="submission" date="2019-02" db="EMBL/GenBank/DDBJ databases">
        <title>Deep-cultivation of Planctomycetes and their phenomic and genomic characterization uncovers novel biology.</title>
        <authorList>
            <person name="Wiegand S."/>
            <person name="Jogler M."/>
            <person name="Boedeker C."/>
            <person name="Pinto D."/>
            <person name="Vollmers J."/>
            <person name="Rivas-Marin E."/>
            <person name="Kohn T."/>
            <person name="Peeters S.H."/>
            <person name="Heuer A."/>
            <person name="Rast P."/>
            <person name="Oberbeckmann S."/>
            <person name="Bunk B."/>
            <person name="Jeske O."/>
            <person name="Meyerdierks A."/>
            <person name="Storesund J.E."/>
            <person name="Kallscheuer N."/>
            <person name="Luecker S."/>
            <person name="Lage O.M."/>
            <person name="Pohl T."/>
            <person name="Merkel B.J."/>
            <person name="Hornburger P."/>
            <person name="Mueller R.-W."/>
            <person name="Bruemmer F."/>
            <person name="Labrenz M."/>
            <person name="Spormann A.M."/>
            <person name="Op den Camp H."/>
            <person name="Overmann J."/>
            <person name="Amann R."/>
            <person name="Jetten M.S.M."/>
            <person name="Mascher T."/>
            <person name="Medema M.H."/>
            <person name="Devos D.P."/>
            <person name="Kaster A.-K."/>
            <person name="Ovreas L."/>
            <person name="Rohde M."/>
            <person name="Galperin M.Y."/>
            <person name="Jogler C."/>
        </authorList>
    </citation>
    <scope>NUCLEOTIDE SEQUENCE [LARGE SCALE GENOMIC DNA]</scope>
    <source>
        <strain evidence="5 6">I41</strain>
    </source>
</reference>
<dbReference type="NCBIfam" id="TIGR01613">
    <property type="entry name" value="primase_Cterm"/>
    <property type="match status" value="1"/>
</dbReference>
<dbReference type="AlphaFoldDB" id="A0A517U2I3"/>
<evidence type="ECO:0000256" key="1">
    <source>
        <dbReference type="ARBA" id="ARBA00022741"/>
    </source>
</evidence>
<proteinExistence type="predicted"/>